<sequence length="342" mass="36478">MESMVRLGLVGYGAGGRIFHAPYIQAVPEIELAGVVTRNPDRRREVATDLPGVAVFDSLGDLLDAGVDAVTITTPPQTRRDLVLEAVSRGVHVVADKPFAPDADGGRELERAAAKAGVLLSVFHNRRFDADFATVTGVLPELGDLWRVESRYDLDEAAGLDAGPTGGLLRDIGAHLVDQMLTLLGPVESVYAHLDRVDLPAGRTDCGFSVSMTHRSGVFSTVTSSKLNHVVSRQWRLYGSLGAYLSDGTDAQTEQILAGKRPVDDPAGWGFERPDRLGTLHTAAGARTVPSAQGRADEYYRRFAAAVDHGAPQPVPASEGVAVLEVLDAARRSADEGVLVRL</sequence>
<dbReference type="Pfam" id="PF01408">
    <property type="entry name" value="GFO_IDH_MocA"/>
    <property type="match status" value="1"/>
</dbReference>
<dbReference type="Pfam" id="PF02894">
    <property type="entry name" value="GFO_IDH_MocA_C"/>
    <property type="match status" value="1"/>
</dbReference>
<dbReference type="SUPFAM" id="SSF51735">
    <property type="entry name" value="NAD(P)-binding Rossmann-fold domains"/>
    <property type="match status" value="1"/>
</dbReference>
<evidence type="ECO:0000256" key="2">
    <source>
        <dbReference type="ARBA" id="ARBA00023002"/>
    </source>
</evidence>
<dbReference type="AlphaFoldDB" id="A0A846WJR7"/>
<dbReference type="GO" id="GO:0016491">
    <property type="term" value="F:oxidoreductase activity"/>
    <property type="evidence" value="ECO:0007669"/>
    <property type="project" value="UniProtKB-KW"/>
</dbReference>
<gene>
    <name evidence="5" type="ORF">HGA05_10135</name>
</gene>
<name>A0A846WJR7_9ACTN</name>
<dbReference type="Gene3D" id="3.40.50.720">
    <property type="entry name" value="NAD(P)-binding Rossmann-like Domain"/>
    <property type="match status" value="1"/>
</dbReference>
<feature type="domain" description="Gfo/Idh/MocA-like oxidoreductase N-terminal" evidence="3">
    <location>
        <begin position="6"/>
        <end position="124"/>
    </location>
</feature>
<evidence type="ECO:0000313" key="5">
    <source>
        <dbReference type="EMBL" id="NKY01932.1"/>
    </source>
</evidence>
<evidence type="ECO:0000259" key="4">
    <source>
        <dbReference type="Pfam" id="PF02894"/>
    </source>
</evidence>
<accession>A0A846WJR7</accession>
<dbReference type="GO" id="GO:0000166">
    <property type="term" value="F:nucleotide binding"/>
    <property type="evidence" value="ECO:0007669"/>
    <property type="project" value="InterPro"/>
</dbReference>
<dbReference type="InterPro" id="IPR036291">
    <property type="entry name" value="NAD(P)-bd_dom_sf"/>
</dbReference>
<keyword evidence="2" id="KW-0560">Oxidoreductase</keyword>
<dbReference type="SUPFAM" id="SSF55347">
    <property type="entry name" value="Glyceraldehyde-3-phosphate dehydrogenase-like, C-terminal domain"/>
    <property type="match status" value="1"/>
</dbReference>
<dbReference type="EMBL" id="JAAXPC010000005">
    <property type="protein sequence ID" value="NKY01932.1"/>
    <property type="molecule type" value="Genomic_DNA"/>
</dbReference>
<protein>
    <submittedName>
        <fullName evidence="5">Gfo/Idh/MocA family oxidoreductase</fullName>
    </submittedName>
</protein>
<dbReference type="InterPro" id="IPR004104">
    <property type="entry name" value="Gfo/Idh/MocA-like_OxRdtase_C"/>
</dbReference>
<comment type="similarity">
    <text evidence="1">Belongs to the Gfo/Idh/MocA family.</text>
</comment>
<evidence type="ECO:0000256" key="1">
    <source>
        <dbReference type="ARBA" id="ARBA00010928"/>
    </source>
</evidence>
<dbReference type="Gene3D" id="3.30.360.10">
    <property type="entry name" value="Dihydrodipicolinate Reductase, domain 2"/>
    <property type="match status" value="1"/>
</dbReference>
<proteinExistence type="inferred from homology"/>
<dbReference type="PANTHER" id="PTHR43708:SF5">
    <property type="entry name" value="CONSERVED EXPRESSED OXIDOREDUCTASE (EUROFUNG)-RELATED"/>
    <property type="match status" value="1"/>
</dbReference>
<organism evidence="5 6">
    <name type="scientific">Gordonia polyisoprenivorans</name>
    <dbReference type="NCBI Taxonomy" id="84595"/>
    <lineage>
        <taxon>Bacteria</taxon>
        <taxon>Bacillati</taxon>
        <taxon>Actinomycetota</taxon>
        <taxon>Actinomycetes</taxon>
        <taxon>Mycobacteriales</taxon>
        <taxon>Gordoniaceae</taxon>
        <taxon>Gordonia</taxon>
    </lineage>
</organism>
<dbReference type="PANTHER" id="PTHR43708">
    <property type="entry name" value="CONSERVED EXPRESSED OXIDOREDUCTASE (EUROFUNG)"/>
    <property type="match status" value="1"/>
</dbReference>
<dbReference type="Proteomes" id="UP000563898">
    <property type="component" value="Unassembled WGS sequence"/>
</dbReference>
<feature type="domain" description="Gfo/Idh/MocA-like oxidoreductase C-terminal" evidence="4">
    <location>
        <begin position="161"/>
        <end position="340"/>
    </location>
</feature>
<reference evidence="5 6" key="1">
    <citation type="submission" date="2020-04" db="EMBL/GenBank/DDBJ databases">
        <title>MicrobeNet Type strains.</title>
        <authorList>
            <person name="Nicholson A.C."/>
        </authorList>
    </citation>
    <scope>NUCLEOTIDE SEQUENCE [LARGE SCALE GENOMIC DNA]</scope>
    <source>
        <strain evidence="5 6">ATCC BAA-14</strain>
    </source>
</reference>
<evidence type="ECO:0000259" key="3">
    <source>
        <dbReference type="Pfam" id="PF01408"/>
    </source>
</evidence>
<comment type="caution">
    <text evidence="5">The sequence shown here is derived from an EMBL/GenBank/DDBJ whole genome shotgun (WGS) entry which is preliminary data.</text>
</comment>
<dbReference type="InterPro" id="IPR051317">
    <property type="entry name" value="Gfo/Idh/MocA_oxidoreduct"/>
</dbReference>
<evidence type="ECO:0000313" key="6">
    <source>
        <dbReference type="Proteomes" id="UP000563898"/>
    </source>
</evidence>
<dbReference type="InterPro" id="IPR000683">
    <property type="entry name" value="Gfo/Idh/MocA-like_OxRdtase_N"/>
</dbReference>